<protein>
    <submittedName>
        <fullName evidence="4">Helix-turn-helix domain-containing protein</fullName>
    </submittedName>
</protein>
<gene>
    <name evidence="4" type="ORF">FJA49_17625</name>
</gene>
<evidence type="ECO:0000259" key="3">
    <source>
        <dbReference type="PROSITE" id="PS01124"/>
    </source>
</evidence>
<dbReference type="RefSeq" id="WP_140002741.1">
    <property type="nucleotide sequence ID" value="NZ_VFJE01000056.1"/>
</dbReference>
<dbReference type="InterPro" id="IPR011990">
    <property type="entry name" value="TPR-like_helical_dom_sf"/>
</dbReference>
<keyword evidence="5" id="KW-1185">Reference proteome</keyword>
<dbReference type="SUPFAM" id="SSF48452">
    <property type="entry name" value="TPR-like"/>
    <property type="match status" value="1"/>
</dbReference>
<keyword evidence="1" id="KW-0175">Coiled coil</keyword>
<feature type="coiled-coil region" evidence="1">
    <location>
        <begin position="398"/>
        <end position="432"/>
    </location>
</feature>
<accession>A0A501Q1D7</accession>
<evidence type="ECO:0000313" key="4">
    <source>
        <dbReference type="EMBL" id="TPD65997.1"/>
    </source>
</evidence>
<keyword evidence="2" id="KW-0472">Membrane</keyword>
<dbReference type="PROSITE" id="PS01124">
    <property type="entry name" value="HTH_ARAC_FAMILY_2"/>
    <property type="match status" value="1"/>
</dbReference>
<name>A0A501Q1D7_9FLAO</name>
<evidence type="ECO:0000256" key="1">
    <source>
        <dbReference type="SAM" id="Coils"/>
    </source>
</evidence>
<proteinExistence type="predicted"/>
<dbReference type="AlphaFoldDB" id="A0A501Q1D7"/>
<evidence type="ECO:0000256" key="2">
    <source>
        <dbReference type="SAM" id="Phobius"/>
    </source>
</evidence>
<dbReference type="Proteomes" id="UP000319175">
    <property type="component" value="Unassembled WGS sequence"/>
</dbReference>
<dbReference type="SMART" id="SM00342">
    <property type="entry name" value="HTH_ARAC"/>
    <property type="match status" value="1"/>
</dbReference>
<dbReference type="GO" id="GO:0043565">
    <property type="term" value="F:sequence-specific DNA binding"/>
    <property type="evidence" value="ECO:0007669"/>
    <property type="project" value="InterPro"/>
</dbReference>
<dbReference type="Pfam" id="PF12833">
    <property type="entry name" value="HTH_18"/>
    <property type="match status" value="1"/>
</dbReference>
<comment type="caution">
    <text evidence="4">The sequence shown here is derived from an EMBL/GenBank/DDBJ whole genome shotgun (WGS) entry which is preliminary data.</text>
</comment>
<reference evidence="4 5" key="1">
    <citation type="submission" date="2019-06" db="EMBL/GenBank/DDBJ databases">
        <title>Flavobacterium sp. MaA-Y11 from geoumgang.</title>
        <authorList>
            <person name="Jeong S."/>
        </authorList>
    </citation>
    <scope>NUCLEOTIDE SEQUENCE [LARGE SCALE GENOMIC DNA]</scope>
    <source>
        <strain evidence="4 5">MaA-Y11</strain>
    </source>
</reference>
<keyword evidence="2" id="KW-1133">Transmembrane helix</keyword>
<evidence type="ECO:0000313" key="5">
    <source>
        <dbReference type="Proteomes" id="UP000319175"/>
    </source>
</evidence>
<organism evidence="4 5">
    <name type="scientific">Flavobacterium microcysteis</name>
    <dbReference type="NCBI Taxonomy" id="2596891"/>
    <lineage>
        <taxon>Bacteria</taxon>
        <taxon>Pseudomonadati</taxon>
        <taxon>Bacteroidota</taxon>
        <taxon>Flavobacteriia</taxon>
        <taxon>Flavobacteriales</taxon>
        <taxon>Flavobacteriaceae</taxon>
        <taxon>Flavobacterium</taxon>
    </lineage>
</organism>
<feature type="transmembrane region" description="Helical" evidence="2">
    <location>
        <begin position="382"/>
        <end position="402"/>
    </location>
</feature>
<dbReference type="InterPro" id="IPR018060">
    <property type="entry name" value="HTH_AraC"/>
</dbReference>
<dbReference type="GO" id="GO:0003700">
    <property type="term" value="F:DNA-binding transcription factor activity"/>
    <property type="evidence" value="ECO:0007669"/>
    <property type="project" value="InterPro"/>
</dbReference>
<dbReference type="EMBL" id="VFJE01000056">
    <property type="protein sequence ID" value="TPD65997.1"/>
    <property type="molecule type" value="Genomic_DNA"/>
</dbReference>
<keyword evidence="2" id="KW-0812">Transmembrane</keyword>
<feature type="domain" description="HTH araC/xylS-type" evidence="3">
    <location>
        <begin position="459"/>
        <end position="551"/>
    </location>
</feature>
<dbReference type="Gene3D" id="1.25.40.10">
    <property type="entry name" value="Tetratricopeptide repeat domain"/>
    <property type="match status" value="1"/>
</dbReference>
<dbReference type="Gene3D" id="1.10.10.60">
    <property type="entry name" value="Homeodomain-like"/>
    <property type="match status" value="2"/>
</dbReference>
<sequence length="559" mass="66027">MIVRYLLIISLCFYHCAEAQKHISQIPDSLRNKDFDYLFDRIVDDSITSSQRSVYMLSFLIKAKTEENWEELSSAYKNYVHHAPDRFKLIYADSMVMAAKKTNDNKVIGAAYLSKGIAYYGKKRLKEAMDIYLIADHYIEKTNDKYLIYKTKYHIGQIKYYLGFYQEAIIIFKDCITYFKRSDVRAYLNSLHSLGVCYNMIGNHGLCSEVNETGIAKGIQTGIRKMEPYFIHSEGVNQIMIHNYEIGIRKIQSSLPRIRQNKDFANETVGYFYIGKAYWELDKKENALAYFKKVDKCYIERDYMRPDIREAYEFLISYYKEKNMVRTQLYYVERLLEVDKKLHRTYAYLQGKIRKEYDTKELVEEQKNLQSSLDLRKYNDQIGLSIISVMFLVIVYGILKYFKNKKEARKKYEELLKKIEETDKAKADKVDEPEFSMSKDAEISVLRSLQKFESSKKFLESDLTLTKLAVYFNTNTRYLSQIIARHRNKKFNDYINSLKIENIAKRIRKEKNLQNYTHDALADEAGFSSTRRFVKAFVADTGITPKYFIEELKKEDFSG</sequence>
<dbReference type="OrthoDB" id="5295174at2"/>